<dbReference type="OrthoDB" id="5571888at2759"/>
<evidence type="ECO:0000313" key="2">
    <source>
        <dbReference type="EMBL" id="KAF4460532.1"/>
    </source>
</evidence>
<dbReference type="InterPro" id="IPR052895">
    <property type="entry name" value="HetReg/Transcr_Mod"/>
</dbReference>
<comment type="caution">
    <text evidence="2">The sequence shown here is derived from an EMBL/GenBank/DDBJ whole genome shotgun (WGS) entry which is preliminary data.</text>
</comment>
<dbReference type="AlphaFoldDB" id="A0A8H4PGY8"/>
<feature type="domain" description="Heterokaryon incompatibility" evidence="1">
    <location>
        <begin position="53"/>
        <end position="205"/>
    </location>
</feature>
<dbReference type="Pfam" id="PF26639">
    <property type="entry name" value="Het-6_barrel"/>
    <property type="match status" value="1"/>
</dbReference>
<protein>
    <submittedName>
        <fullName evidence="2">Heterokaryon incompatibility</fullName>
    </submittedName>
</protein>
<gene>
    <name evidence="2" type="ORF">FALBO_12688</name>
</gene>
<reference evidence="2 3" key="1">
    <citation type="submission" date="2020-01" db="EMBL/GenBank/DDBJ databases">
        <title>Identification and distribution of gene clusters putatively required for synthesis of sphingolipid metabolism inhibitors in phylogenetically diverse species of the filamentous fungus Fusarium.</title>
        <authorList>
            <person name="Kim H.-S."/>
            <person name="Busman M."/>
            <person name="Brown D.W."/>
            <person name="Divon H."/>
            <person name="Uhlig S."/>
            <person name="Proctor R.H."/>
        </authorList>
    </citation>
    <scope>NUCLEOTIDE SEQUENCE [LARGE SCALE GENOMIC DNA]</scope>
    <source>
        <strain evidence="2 3">NRRL 20459</strain>
    </source>
</reference>
<evidence type="ECO:0000259" key="1">
    <source>
        <dbReference type="Pfam" id="PF06985"/>
    </source>
</evidence>
<evidence type="ECO:0000313" key="3">
    <source>
        <dbReference type="Proteomes" id="UP000554235"/>
    </source>
</evidence>
<dbReference type="Proteomes" id="UP000554235">
    <property type="component" value="Unassembled WGS sequence"/>
</dbReference>
<sequence>MEPTLQPFVYHPLGPGQIRLLEHNVKDSGGDSSWILRVVTLDEAGQGLPSDGFDALSYTWGSLSETFSLRVNGQEMKIHRNLHLALPYLCRRPSPRPLWVDAVCINQNDDEEKMAQIRRMSAIYRHATQVWVWLGAGLNHTAEAIETLPLMAQVGKRSTQTATSPVDEGIMPEAPELPSPSSPIWDSILDIISNGWFGRVWIVQESALARDLRFLVGTNEVDGEMLHAVVTTASLLAERFYHVSMWDKARKFHDTQRSQAVFGIRDLVQKSFLETSNPGQPRAPKQLVWIIYQMTQNMQCSEPRDRVYGSLGLIPDDQRELLGSFSNTASLAELYANFGQRGLTQPNPVAPMWFALLHRSTMPGKIDNLPSWCPDFHQSSETVVWYEDGVTLGLDPRRAFQASSKEIVARPGETIRELVSRGCFVDDITYIYERIPIAVDFLRRENNKTDFLDAYSHLRSFERRIAQSWLSPRAFEATESLKPLTEVEETDAARIASLWKALFSGFCQFRGSQVTLETYYALRRGLDEIAAASDRTSREYDEVFSSLINNDLFQKGFYYAMYAILHRNVFVTSLGRLGLGGRSMDVGDKVFLFNGGQMPHVVRHQPADKYSLVCEAYLSDAMYGELDNLNLPEVGIVLV</sequence>
<dbReference type="EMBL" id="JAADYS010001922">
    <property type="protein sequence ID" value="KAF4460532.1"/>
    <property type="molecule type" value="Genomic_DNA"/>
</dbReference>
<proteinExistence type="predicted"/>
<dbReference type="InterPro" id="IPR010730">
    <property type="entry name" value="HET"/>
</dbReference>
<name>A0A8H4PGY8_9HYPO</name>
<dbReference type="PANTHER" id="PTHR24148">
    <property type="entry name" value="ANKYRIN REPEAT DOMAIN-CONTAINING PROTEIN 39 HOMOLOG-RELATED"/>
    <property type="match status" value="1"/>
</dbReference>
<accession>A0A8H4PGY8</accession>
<dbReference type="Pfam" id="PF06985">
    <property type="entry name" value="HET"/>
    <property type="match status" value="1"/>
</dbReference>
<organism evidence="2 3">
    <name type="scientific">Fusarium albosuccineum</name>
    <dbReference type="NCBI Taxonomy" id="1237068"/>
    <lineage>
        <taxon>Eukaryota</taxon>
        <taxon>Fungi</taxon>
        <taxon>Dikarya</taxon>
        <taxon>Ascomycota</taxon>
        <taxon>Pezizomycotina</taxon>
        <taxon>Sordariomycetes</taxon>
        <taxon>Hypocreomycetidae</taxon>
        <taxon>Hypocreales</taxon>
        <taxon>Nectriaceae</taxon>
        <taxon>Fusarium</taxon>
        <taxon>Fusarium decemcellulare species complex</taxon>
    </lineage>
</organism>
<dbReference type="PANTHER" id="PTHR24148:SF64">
    <property type="entry name" value="HETEROKARYON INCOMPATIBILITY DOMAIN-CONTAINING PROTEIN"/>
    <property type="match status" value="1"/>
</dbReference>
<keyword evidence="3" id="KW-1185">Reference proteome</keyword>